<evidence type="ECO:0000256" key="1">
    <source>
        <dbReference type="SAM" id="Coils"/>
    </source>
</evidence>
<keyword evidence="1" id="KW-0175">Coiled coil</keyword>
<accession>A0AAW2BJT6</accession>
<dbReference type="Proteomes" id="UP001459277">
    <property type="component" value="Unassembled WGS sequence"/>
</dbReference>
<feature type="coiled-coil region" evidence="1">
    <location>
        <begin position="119"/>
        <end position="146"/>
    </location>
</feature>
<sequence length="179" mass="20575">MFDQERENDKSAEDFYTLSGTTVKFQQFDVPIEGLPLLERILSKHPNFMSKCTYGNAMRKEMFKSLVAVLLDIECTPIKRLNLHKVLEWKDVLSELQSMRFYVGFILDWLKTTATSCIIRDGEMKLAELTMKIADLEKEIAAKDARIGHLVQLDPGGFVLLYEHYLDLLLTSYCATLEA</sequence>
<comment type="caution">
    <text evidence="2">The sequence shown here is derived from an EMBL/GenBank/DDBJ whole genome shotgun (WGS) entry which is preliminary data.</text>
</comment>
<name>A0AAW2BJT6_9ROSI</name>
<dbReference type="EMBL" id="JAZDWU010000012">
    <property type="protein sequence ID" value="KAK9984390.1"/>
    <property type="molecule type" value="Genomic_DNA"/>
</dbReference>
<gene>
    <name evidence="2" type="ORF">SO802_033915</name>
</gene>
<reference evidence="2 3" key="1">
    <citation type="submission" date="2024-01" db="EMBL/GenBank/DDBJ databases">
        <title>A telomere-to-telomere, gap-free genome of sweet tea (Lithocarpus litseifolius).</title>
        <authorList>
            <person name="Zhou J."/>
        </authorList>
    </citation>
    <scope>NUCLEOTIDE SEQUENCE [LARGE SCALE GENOMIC DNA]</scope>
    <source>
        <strain evidence="2">Zhou-2022a</strain>
        <tissue evidence="2">Leaf</tissue>
    </source>
</reference>
<evidence type="ECO:0000313" key="2">
    <source>
        <dbReference type="EMBL" id="KAK9984390.1"/>
    </source>
</evidence>
<evidence type="ECO:0000313" key="3">
    <source>
        <dbReference type="Proteomes" id="UP001459277"/>
    </source>
</evidence>
<dbReference type="AlphaFoldDB" id="A0AAW2BJT6"/>
<keyword evidence="3" id="KW-1185">Reference proteome</keyword>
<organism evidence="2 3">
    <name type="scientific">Lithocarpus litseifolius</name>
    <dbReference type="NCBI Taxonomy" id="425828"/>
    <lineage>
        <taxon>Eukaryota</taxon>
        <taxon>Viridiplantae</taxon>
        <taxon>Streptophyta</taxon>
        <taxon>Embryophyta</taxon>
        <taxon>Tracheophyta</taxon>
        <taxon>Spermatophyta</taxon>
        <taxon>Magnoliopsida</taxon>
        <taxon>eudicotyledons</taxon>
        <taxon>Gunneridae</taxon>
        <taxon>Pentapetalae</taxon>
        <taxon>rosids</taxon>
        <taxon>fabids</taxon>
        <taxon>Fagales</taxon>
        <taxon>Fagaceae</taxon>
        <taxon>Lithocarpus</taxon>
    </lineage>
</organism>
<protein>
    <submittedName>
        <fullName evidence="2">Uncharacterized protein</fullName>
    </submittedName>
</protein>
<proteinExistence type="predicted"/>